<sequence>MALASTKLHIWVEGTFLKLSFLFGGFVVVDEAILARTRFDFGRLRVLIDVNVKINPLVLVAAEGVEFDVKVVGESTSEAILVPMTLELDSINGFSPASSSGLFRQSG</sequence>
<feature type="transmembrane region" description="Helical" evidence="1">
    <location>
        <begin position="16"/>
        <end position="35"/>
    </location>
</feature>
<protein>
    <submittedName>
        <fullName evidence="2">Uncharacterized protein</fullName>
    </submittedName>
</protein>
<keyword evidence="3" id="KW-1185">Reference proteome</keyword>
<keyword evidence="1" id="KW-0812">Transmembrane</keyword>
<keyword evidence="1" id="KW-0472">Membrane</keyword>
<dbReference type="Proteomes" id="UP001157006">
    <property type="component" value="Chromosome 4"/>
</dbReference>
<proteinExistence type="predicted"/>
<name>A0AAV1AP04_VICFA</name>
<organism evidence="2 3">
    <name type="scientific">Vicia faba</name>
    <name type="common">Broad bean</name>
    <name type="synonym">Faba vulgaris</name>
    <dbReference type="NCBI Taxonomy" id="3906"/>
    <lineage>
        <taxon>Eukaryota</taxon>
        <taxon>Viridiplantae</taxon>
        <taxon>Streptophyta</taxon>
        <taxon>Embryophyta</taxon>
        <taxon>Tracheophyta</taxon>
        <taxon>Spermatophyta</taxon>
        <taxon>Magnoliopsida</taxon>
        <taxon>eudicotyledons</taxon>
        <taxon>Gunneridae</taxon>
        <taxon>Pentapetalae</taxon>
        <taxon>rosids</taxon>
        <taxon>fabids</taxon>
        <taxon>Fabales</taxon>
        <taxon>Fabaceae</taxon>
        <taxon>Papilionoideae</taxon>
        <taxon>50 kb inversion clade</taxon>
        <taxon>NPAAA clade</taxon>
        <taxon>Hologalegina</taxon>
        <taxon>IRL clade</taxon>
        <taxon>Fabeae</taxon>
        <taxon>Vicia</taxon>
    </lineage>
</organism>
<evidence type="ECO:0000256" key="1">
    <source>
        <dbReference type="SAM" id="Phobius"/>
    </source>
</evidence>
<keyword evidence="1" id="KW-1133">Transmembrane helix</keyword>
<accession>A0AAV1AP04</accession>
<dbReference type="AlphaFoldDB" id="A0AAV1AP04"/>
<reference evidence="2 3" key="1">
    <citation type="submission" date="2023-01" db="EMBL/GenBank/DDBJ databases">
        <authorList>
            <person name="Kreplak J."/>
        </authorList>
    </citation>
    <scope>NUCLEOTIDE SEQUENCE [LARGE SCALE GENOMIC DNA]</scope>
</reference>
<gene>
    <name evidence="2" type="ORF">VFH_IV227000</name>
</gene>
<dbReference type="EMBL" id="OX451739">
    <property type="protein sequence ID" value="CAI8611393.1"/>
    <property type="molecule type" value="Genomic_DNA"/>
</dbReference>
<evidence type="ECO:0000313" key="2">
    <source>
        <dbReference type="EMBL" id="CAI8611393.1"/>
    </source>
</evidence>
<evidence type="ECO:0000313" key="3">
    <source>
        <dbReference type="Proteomes" id="UP001157006"/>
    </source>
</evidence>